<dbReference type="Proteomes" id="UP000232887">
    <property type="component" value="Segment"/>
</dbReference>
<reference evidence="1 2" key="1">
    <citation type="journal article" date="2011" name="Virus Genes">
        <title>An assemblage of closteroviruses infects Hawaiian ti (Cordyline fruticosa L.).</title>
        <authorList>
            <person name="Melzer M.J."/>
            <person name="Sether D.M."/>
            <person name="Borth W.B."/>
            <person name="Mersino E.F."/>
            <person name="Hu J.S."/>
        </authorList>
    </citation>
    <scope>NUCLEOTIDE SEQUENCE [LARGE SCALE GENOMIC DNA]</scope>
    <source>
        <strain evidence="1">Kahaluu-1</strain>
    </source>
</reference>
<proteinExistence type="predicted"/>
<dbReference type="KEGG" id="vg:37617199"/>
<evidence type="ECO:0000313" key="2">
    <source>
        <dbReference type="Proteomes" id="UP000232887"/>
    </source>
</evidence>
<dbReference type="GeneID" id="37617199"/>
<dbReference type="EMBL" id="HM588723">
    <property type="protein sequence ID" value="ADU03661.1"/>
    <property type="molecule type" value="Genomic_RNA"/>
</dbReference>
<organism evidence="1 2">
    <name type="scientific">Cordyline virus 1</name>
    <dbReference type="NCBI Taxonomy" id="937809"/>
    <lineage>
        <taxon>Viruses</taxon>
        <taxon>Riboviria</taxon>
        <taxon>Orthornavirae</taxon>
        <taxon>Kitrinoviricota</taxon>
        <taxon>Alsuviricetes</taxon>
        <taxon>Martellivirales</taxon>
        <taxon>Closteroviridae</taxon>
        <taxon>Velarivirus</taxon>
        <taxon>Velarivirus unicordylinae</taxon>
    </lineage>
</organism>
<sequence length="608" mass="70332">MNVSLKAIGFQYSTSFSKSVVVELDRNILVKALGPNNIFAFVIGDIQGYIRIRIYADGSLLKYSCSVKYGNKIYEEIDNSIIYAYNDKLILDNSKLALSLNYYAGRYSFFINNQQALLCANPNWKYNVECYYIRVVNDNVAMVDEKLQRARFTWELNLSCYVDGSLKNGVKIITSTLYDMLTYEYISDEEYFEMIYNLKPLITEKAECYTNSSSLRSDANGVFRAYNIWTRPLTNNFIMIVNNGHVKIDSLNVITQIWLGQPNVIVYEIVLRQTKSGSKIEFWTQTQTDHVQSRGLLINENILPKISNKCVLGFFFDKNRIFFTVNLIVVAEIENKLTSGNVQFGNELQFLNNTVSENQKFSLKPLKEFGKISHISNDQVEAIRVRKLADDNSKVVIAMATQAKPEHFEFGESKHVSDFFVVENKTVPDNIVKIQEPIIEKSIESIKNKDGLKITIDDKFKHLYEESIVGIVDMFKTSHETAKMICYQIGITFGSTKELVLLKDQWVSMTIENKTLEVNVAAVIEKFYNGRGFRFNYFRLFLRKNSLEILNLLRDGKLVPNQKFSIKYGIDEIYSYLACDFWDYAMQVTELEKGQLKRILNYENRRRL</sequence>
<keyword evidence="2" id="KW-1185">Reference proteome</keyword>
<protein>
    <submittedName>
        <fullName evidence="1">CPm</fullName>
    </submittedName>
</protein>
<evidence type="ECO:0000313" key="1">
    <source>
        <dbReference type="EMBL" id="ADU03661.1"/>
    </source>
</evidence>
<accession>E7CT69</accession>
<name>E7CT69_9CLOS</name>
<dbReference type="RefSeq" id="YP_009506350.1">
    <property type="nucleotide sequence ID" value="NC_038421.1"/>
</dbReference>
<dbReference type="OrthoDB" id="10887at10239"/>